<feature type="transmembrane region" description="Helical" evidence="9">
    <location>
        <begin position="12"/>
        <end position="32"/>
    </location>
</feature>
<evidence type="ECO:0000256" key="8">
    <source>
        <dbReference type="ARBA" id="ARBA00023136"/>
    </source>
</evidence>
<dbReference type="InterPro" id="IPR013014">
    <property type="entry name" value="PTS_EIIC_2"/>
</dbReference>
<keyword evidence="7 9" id="KW-1133">Transmembrane helix</keyword>
<keyword evidence="4" id="KW-0762">Sugar transport</keyword>
<keyword evidence="2" id="KW-0813">Transport</keyword>
<evidence type="ECO:0000313" key="11">
    <source>
        <dbReference type="EMBL" id="MBP1041038.1"/>
    </source>
</evidence>
<evidence type="ECO:0000256" key="6">
    <source>
        <dbReference type="ARBA" id="ARBA00022692"/>
    </source>
</evidence>
<dbReference type="PROSITE" id="PS51104">
    <property type="entry name" value="PTS_EIIC_TYPE_2"/>
    <property type="match status" value="1"/>
</dbReference>
<proteinExistence type="predicted"/>
<dbReference type="AlphaFoldDB" id="A0A940SW59"/>
<dbReference type="GO" id="GO:0005351">
    <property type="term" value="F:carbohydrate:proton symporter activity"/>
    <property type="evidence" value="ECO:0007669"/>
    <property type="project" value="InterPro"/>
</dbReference>
<evidence type="ECO:0000256" key="9">
    <source>
        <dbReference type="SAM" id="Phobius"/>
    </source>
</evidence>
<keyword evidence="8 9" id="KW-0472">Membrane</keyword>
<keyword evidence="3" id="KW-1003">Cell membrane</keyword>
<feature type="transmembrane region" description="Helical" evidence="9">
    <location>
        <begin position="276"/>
        <end position="294"/>
    </location>
</feature>
<comment type="subcellular location">
    <subcellularLocation>
        <location evidence="1">Cell inner membrane</location>
        <topology evidence="1">Multi-pass membrane protein</topology>
    </subcellularLocation>
</comment>
<organism evidence="11 12">
    <name type="scientific">Vagococcus allomyrinae</name>
    <dbReference type="NCBI Taxonomy" id="2794353"/>
    <lineage>
        <taxon>Bacteria</taxon>
        <taxon>Bacillati</taxon>
        <taxon>Bacillota</taxon>
        <taxon>Bacilli</taxon>
        <taxon>Lactobacillales</taxon>
        <taxon>Enterococcaceae</taxon>
        <taxon>Vagococcus</taxon>
    </lineage>
</organism>
<gene>
    <name evidence="11" type="ORF">I6N95_08485</name>
</gene>
<dbReference type="GO" id="GO:0090563">
    <property type="term" value="F:protein-phosphocysteine-sugar phosphotransferase activity"/>
    <property type="evidence" value="ECO:0007669"/>
    <property type="project" value="TreeGrafter"/>
</dbReference>
<evidence type="ECO:0000256" key="1">
    <source>
        <dbReference type="ARBA" id="ARBA00004429"/>
    </source>
</evidence>
<comment type="caution">
    <text evidence="11">The sequence shown here is derived from an EMBL/GenBank/DDBJ whole genome shotgun (WGS) entry which is preliminary data.</text>
</comment>
<dbReference type="PANTHER" id="PTHR30505:SF0">
    <property type="entry name" value="FRUCTOSE-LIKE PTS SYSTEM EIIBC COMPONENT-RELATED"/>
    <property type="match status" value="1"/>
</dbReference>
<feature type="transmembrane region" description="Helical" evidence="9">
    <location>
        <begin position="86"/>
        <end position="113"/>
    </location>
</feature>
<feature type="transmembrane region" description="Helical" evidence="9">
    <location>
        <begin position="175"/>
        <end position="194"/>
    </location>
</feature>
<feature type="transmembrane region" description="Helical" evidence="9">
    <location>
        <begin position="133"/>
        <end position="155"/>
    </location>
</feature>
<dbReference type="GO" id="GO:0009401">
    <property type="term" value="P:phosphoenolpyruvate-dependent sugar phosphotransferase system"/>
    <property type="evidence" value="ECO:0007669"/>
    <property type="project" value="UniProtKB-KW"/>
</dbReference>
<accession>A0A940SW59</accession>
<reference evidence="11" key="1">
    <citation type="submission" date="2020-12" db="EMBL/GenBank/DDBJ databases">
        <title>Vagococcus allomyrinae sp. nov. and Enterococcus lavae sp. nov., isolated from the larvae of Allomyrina dichotoma.</title>
        <authorList>
            <person name="Lee S.D."/>
        </authorList>
    </citation>
    <scope>NUCLEOTIDE SEQUENCE</scope>
    <source>
        <strain evidence="11">BWB3-3</strain>
    </source>
</reference>
<dbReference type="GO" id="GO:0008982">
    <property type="term" value="F:protein-N(PI)-phosphohistidine-sugar phosphotransferase activity"/>
    <property type="evidence" value="ECO:0007669"/>
    <property type="project" value="InterPro"/>
</dbReference>
<evidence type="ECO:0000256" key="5">
    <source>
        <dbReference type="ARBA" id="ARBA00022683"/>
    </source>
</evidence>
<evidence type="ECO:0000256" key="4">
    <source>
        <dbReference type="ARBA" id="ARBA00022597"/>
    </source>
</evidence>
<evidence type="ECO:0000256" key="3">
    <source>
        <dbReference type="ARBA" id="ARBA00022475"/>
    </source>
</evidence>
<keyword evidence="6 9" id="KW-0812">Transmembrane</keyword>
<dbReference type="InterPro" id="IPR006327">
    <property type="entry name" value="PTS_IIC_fruc"/>
</dbReference>
<protein>
    <submittedName>
        <fullName evidence="11">PTS fructose transporter subunit IIC</fullName>
    </submittedName>
</protein>
<dbReference type="EMBL" id="JAEEGA010000004">
    <property type="protein sequence ID" value="MBP1041038.1"/>
    <property type="molecule type" value="Genomic_DNA"/>
</dbReference>
<dbReference type="RefSeq" id="WP_209526678.1">
    <property type="nucleotide sequence ID" value="NZ_JAEEGA010000004.1"/>
</dbReference>
<feature type="domain" description="PTS EIIC type-2" evidence="10">
    <location>
        <begin position="7"/>
        <end position="345"/>
    </location>
</feature>
<sequence>MLKKLEIKKHALTAISYMLPIVVTAGLLIAIGNLTGGNVIADYKAAYSVPDTLVSLGVLGMGLLSPVIAGAIAYSIADRPGIGPGLFMGLIANSIGAGFLGGMLGGYLVGYFVKWLRFNLKVPKWAEGLMPMMILPLLSTLIIGLLMYFVVGVPIVWATESMTTFLLGMQSSTKFVFGAVLGGMAAFDFGGPVNKVASLFADGLLLEGVYEPEAVKILASMVPPFGVTLSLVISKLINKPKYSETEIENIKVAFPMGIAMITEGVIPIAAVDPIRVIIACTSGAAVGGGLSMLWGVGSPVPSGGMFIVPAMNKPLMFCLALLIGTIITATLLVILKKEPQATIVEMEEEEIDLDSITLS</sequence>
<dbReference type="PANTHER" id="PTHR30505">
    <property type="entry name" value="FRUCTOSE-LIKE PERMEASE"/>
    <property type="match status" value="1"/>
</dbReference>
<feature type="transmembrane region" description="Helical" evidence="9">
    <location>
        <begin position="314"/>
        <end position="335"/>
    </location>
</feature>
<name>A0A940SW59_9ENTE</name>
<keyword evidence="12" id="KW-1185">Reference proteome</keyword>
<dbReference type="Proteomes" id="UP000674938">
    <property type="component" value="Unassembled WGS sequence"/>
</dbReference>
<evidence type="ECO:0000256" key="2">
    <source>
        <dbReference type="ARBA" id="ARBA00022448"/>
    </source>
</evidence>
<feature type="transmembrane region" description="Helical" evidence="9">
    <location>
        <begin position="52"/>
        <end position="74"/>
    </location>
</feature>
<dbReference type="GO" id="GO:0005886">
    <property type="term" value="C:plasma membrane"/>
    <property type="evidence" value="ECO:0007669"/>
    <property type="project" value="UniProtKB-SubCell"/>
</dbReference>
<dbReference type="NCBIfam" id="TIGR01427">
    <property type="entry name" value="PTS_IIC_fructo"/>
    <property type="match status" value="1"/>
</dbReference>
<keyword evidence="5" id="KW-0598">Phosphotransferase system</keyword>
<dbReference type="InterPro" id="IPR050864">
    <property type="entry name" value="Bacterial_PTS_Sugar_Transport"/>
</dbReference>
<evidence type="ECO:0000313" key="12">
    <source>
        <dbReference type="Proteomes" id="UP000674938"/>
    </source>
</evidence>
<evidence type="ECO:0000259" key="10">
    <source>
        <dbReference type="PROSITE" id="PS51104"/>
    </source>
</evidence>
<evidence type="ECO:0000256" key="7">
    <source>
        <dbReference type="ARBA" id="ARBA00022989"/>
    </source>
</evidence>